<evidence type="ECO:0000256" key="1">
    <source>
        <dbReference type="SAM" id="MobiDB-lite"/>
    </source>
</evidence>
<feature type="compositionally biased region" description="Polar residues" evidence="1">
    <location>
        <begin position="237"/>
        <end position="251"/>
    </location>
</feature>
<dbReference type="EMBL" id="BDSA01000002">
    <property type="protein sequence ID" value="GBE60584.1"/>
    <property type="molecule type" value="Genomic_DNA"/>
</dbReference>
<organism evidence="2 3">
    <name type="scientific">Babesia ovata</name>
    <dbReference type="NCBI Taxonomy" id="189622"/>
    <lineage>
        <taxon>Eukaryota</taxon>
        <taxon>Sar</taxon>
        <taxon>Alveolata</taxon>
        <taxon>Apicomplexa</taxon>
        <taxon>Aconoidasida</taxon>
        <taxon>Piroplasmida</taxon>
        <taxon>Babesiidae</taxon>
        <taxon>Babesia</taxon>
    </lineage>
</organism>
<dbReference type="GeneID" id="39874354"/>
<evidence type="ECO:0000313" key="2">
    <source>
        <dbReference type="EMBL" id="GBE60584.1"/>
    </source>
</evidence>
<feature type="region of interest" description="Disordered" evidence="1">
    <location>
        <begin position="237"/>
        <end position="258"/>
    </location>
</feature>
<dbReference type="Proteomes" id="UP000236319">
    <property type="component" value="Unassembled WGS sequence"/>
</dbReference>
<proteinExistence type="predicted"/>
<reference evidence="2 3" key="1">
    <citation type="journal article" date="2017" name="BMC Genomics">
        <title>Whole-genome assembly of Babesia ovata and comparative genomics between closely related pathogens.</title>
        <authorList>
            <person name="Yamagishi J."/>
            <person name="Asada M."/>
            <person name="Hakimi H."/>
            <person name="Tanaka T.Q."/>
            <person name="Sugimoto C."/>
            <person name="Kawazu S."/>
        </authorList>
    </citation>
    <scope>NUCLEOTIDE SEQUENCE [LARGE SCALE GENOMIC DNA]</scope>
    <source>
        <strain evidence="2 3">Miyake</strain>
    </source>
</reference>
<protein>
    <submittedName>
        <fullName evidence="2">Uncharacterized protein</fullName>
    </submittedName>
</protein>
<sequence length="448" mass="50337">MGACQSRDEQEAAVTTPKRVGATKVCDDKLEDRLLTIPEISYGAFNRVALEWDTLGQLIPYNPESIRSVASIQSGDVATEFQVVRKQLTTIKQPAHVAKPDDNAAATGMQRFSSGGITDEKQSLDQFRRAIAMWANFKTSAKAVTKLHGVTDAWSYLDAENVPLPQEIFGSHGSESINELQGSEVSADSPLTQEDGLEGILSSSRENGDVDVPIVPMNENLHVPFQDLHRSLNDITQQSSSFETQPTSPMESDTPMENVDNSKEWLNYELVLRPYANKETARHSYKCIYRPRREFSPRDRVYRINSDLLQLLGDLLDPFQPQNEDKTRIEEVQKVKLQLNQLVLDKKWGSSTIQDHETFTQGIVTRKTRNIKRRPFDLRALSTISDAGDVPSPCGQPFYCLENSGCDLGNGDICDIHSTKERKHSTHSTDNYRLRGRYGDMSDIPLLF</sequence>
<dbReference type="OrthoDB" id="365245at2759"/>
<keyword evidence="3" id="KW-1185">Reference proteome</keyword>
<gene>
    <name evidence="2" type="ORF">BOVATA_020770</name>
</gene>
<dbReference type="AlphaFoldDB" id="A0A2H6KC76"/>
<dbReference type="VEuPathDB" id="PiroplasmaDB:BOVATA_020770"/>
<comment type="caution">
    <text evidence="2">The sequence shown here is derived from an EMBL/GenBank/DDBJ whole genome shotgun (WGS) entry which is preliminary data.</text>
</comment>
<evidence type="ECO:0000313" key="3">
    <source>
        <dbReference type="Proteomes" id="UP000236319"/>
    </source>
</evidence>
<name>A0A2H6KC76_9APIC</name>
<accession>A0A2H6KC76</accession>
<dbReference type="RefSeq" id="XP_028866827.1">
    <property type="nucleotide sequence ID" value="XM_029010994.1"/>
</dbReference>